<dbReference type="AlphaFoldDB" id="A0A2Z5ZDA8"/>
<sequence length="50" mass="5568">MFMLQAHLNDLAWAVLWCGPCIRLEPPRGSGSQRFSLPPSRQAVDVEESA</sequence>
<evidence type="ECO:0000313" key="2">
    <source>
        <dbReference type="EMBL" id="BBC78385.1"/>
    </source>
</evidence>
<organism evidence="2 3">
    <name type="scientific">Acetobacter orientalis</name>
    <dbReference type="NCBI Taxonomy" id="146474"/>
    <lineage>
        <taxon>Bacteria</taxon>
        <taxon>Pseudomonadati</taxon>
        <taxon>Pseudomonadota</taxon>
        <taxon>Alphaproteobacteria</taxon>
        <taxon>Acetobacterales</taxon>
        <taxon>Acetobacteraceae</taxon>
        <taxon>Acetobacter</taxon>
    </lineage>
</organism>
<dbReference type="Proteomes" id="UP000270034">
    <property type="component" value="Chromosome"/>
</dbReference>
<feature type="region of interest" description="Disordered" evidence="1">
    <location>
        <begin position="26"/>
        <end position="50"/>
    </location>
</feature>
<dbReference type="KEGG" id="aot:AcetOri_orf00058"/>
<reference evidence="2 3" key="1">
    <citation type="submission" date="2018-02" db="EMBL/GenBank/DDBJ databases">
        <title>Acetobacter orientalis genome.</title>
        <authorList>
            <person name="Nakashima N."/>
            <person name="Tamura T."/>
        </authorList>
    </citation>
    <scope>NUCLEOTIDE SEQUENCE [LARGE SCALE GENOMIC DNA]</scope>
    <source>
        <strain evidence="2 3">FAN1</strain>
    </source>
</reference>
<proteinExistence type="predicted"/>
<name>A0A2Z5ZDA8_9PROT</name>
<gene>
    <name evidence="2" type="ORF">AcetOrient_orf00058</name>
</gene>
<accession>A0A2Z5ZDA8</accession>
<protein>
    <submittedName>
        <fullName evidence="2">Thioredoxin</fullName>
    </submittedName>
</protein>
<evidence type="ECO:0000256" key="1">
    <source>
        <dbReference type="SAM" id="MobiDB-lite"/>
    </source>
</evidence>
<evidence type="ECO:0000313" key="3">
    <source>
        <dbReference type="Proteomes" id="UP000270034"/>
    </source>
</evidence>
<dbReference type="EMBL" id="AP018515">
    <property type="protein sequence ID" value="BBC78385.1"/>
    <property type="molecule type" value="Genomic_DNA"/>
</dbReference>